<name>A0A0S2LV44_9MICC</name>
<evidence type="ECO:0000313" key="2">
    <source>
        <dbReference type="Proteomes" id="UP000059574"/>
    </source>
</evidence>
<proteinExistence type="predicted"/>
<reference evidence="2" key="1">
    <citation type="submission" date="2015-11" db="EMBL/GenBank/DDBJ databases">
        <authorList>
            <person name="Kumar R."/>
            <person name="Singh D."/>
            <person name="Swarnkar M.K."/>
            <person name="Singh A.K."/>
            <person name="Kumar S."/>
        </authorList>
    </citation>
    <scope>NUCLEOTIDE SEQUENCE [LARGE SCALE GENOMIC DNA]</scope>
    <source>
        <strain evidence="2">ERGS4:06</strain>
    </source>
</reference>
<reference evidence="1 2" key="2">
    <citation type="journal article" date="2016" name="J. Biotechnol.">
        <title>Complete genome sequence of Arthrobacter alpinus ERGS4:06, a yellow pigmented bacterium tolerant to cold and radiations isolated from Sikkim Himalaya.</title>
        <authorList>
            <person name="Kumar R."/>
            <person name="Singh D."/>
            <person name="Swarnkar M.K."/>
            <person name="Singh A.K."/>
            <person name="Kumar S."/>
        </authorList>
    </citation>
    <scope>NUCLEOTIDE SEQUENCE [LARGE SCALE GENOMIC DNA]</scope>
    <source>
        <strain evidence="1 2">ERGS4:06</strain>
    </source>
</reference>
<organism evidence="1 2">
    <name type="scientific">Arthrobacter alpinus</name>
    <dbReference type="NCBI Taxonomy" id="656366"/>
    <lineage>
        <taxon>Bacteria</taxon>
        <taxon>Bacillati</taxon>
        <taxon>Actinomycetota</taxon>
        <taxon>Actinomycetes</taxon>
        <taxon>Micrococcales</taxon>
        <taxon>Micrococcaceae</taxon>
        <taxon>Arthrobacter</taxon>
    </lineage>
</organism>
<dbReference type="Proteomes" id="UP000059574">
    <property type="component" value="Chromosome"/>
</dbReference>
<dbReference type="AlphaFoldDB" id="A0A0S2LV44"/>
<protein>
    <submittedName>
        <fullName evidence="1">Uncharacterized protein</fullName>
    </submittedName>
</protein>
<evidence type="ECO:0000313" key="1">
    <source>
        <dbReference type="EMBL" id="ALO65254.1"/>
    </source>
</evidence>
<dbReference type="EMBL" id="CP013200">
    <property type="protein sequence ID" value="ALO65254.1"/>
    <property type="molecule type" value="Genomic_DNA"/>
</dbReference>
<accession>A0A0S2LV44</accession>
<sequence length="93" mass="9114">MAWSVGAGLAVVSGLLGLAADDGVSSAVEAAELALGLGLGLGLEVAGLELVEPVAVGDGAGVPGLHAASEPLIPMTAARASPVPHWRRLEVVR</sequence>
<gene>
    <name evidence="1" type="ORF">AS189_00590</name>
</gene>